<evidence type="ECO:0000256" key="1">
    <source>
        <dbReference type="ARBA" id="ARBA00022450"/>
    </source>
</evidence>
<dbReference type="SUPFAM" id="SSF47336">
    <property type="entry name" value="ACP-like"/>
    <property type="match status" value="1"/>
</dbReference>
<dbReference type="InterPro" id="IPR045851">
    <property type="entry name" value="AMP-bd_C_sf"/>
</dbReference>
<name>A0ABP6L0A0_9ACTN</name>
<dbReference type="InterPro" id="IPR000873">
    <property type="entry name" value="AMP-dep_synth/lig_dom"/>
</dbReference>
<dbReference type="Gene3D" id="3.40.50.12780">
    <property type="entry name" value="N-terminal domain of ligase-like"/>
    <property type="match status" value="2"/>
</dbReference>
<dbReference type="InterPro" id="IPR011004">
    <property type="entry name" value="Trimer_LpxA-like_sf"/>
</dbReference>
<dbReference type="PROSITE" id="PS00455">
    <property type="entry name" value="AMP_BINDING"/>
    <property type="match status" value="1"/>
</dbReference>
<feature type="transmembrane region" description="Helical" evidence="4">
    <location>
        <begin position="1171"/>
        <end position="1195"/>
    </location>
</feature>
<dbReference type="Pfam" id="PF00550">
    <property type="entry name" value="PP-binding"/>
    <property type="match status" value="1"/>
</dbReference>
<feature type="transmembrane region" description="Helical" evidence="4">
    <location>
        <begin position="946"/>
        <end position="969"/>
    </location>
</feature>
<feature type="region of interest" description="Disordered" evidence="3">
    <location>
        <begin position="76"/>
        <end position="119"/>
    </location>
</feature>
<dbReference type="InterPro" id="IPR009081">
    <property type="entry name" value="PP-bd_ACP"/>
</dbReference>
<dbReference type="Gene3D" id="3.30.300.30">
    <property type="match status" value="1"/>
</dbReference>
<dbReference type="InterPro" id="IPR042099">
    <property type="entry name" value="ANL_N_sf"/>
</dbReference>
<keyword evidence="1" id="KW-0596">Phosphopantetheine</keyword>
<feature type="domain" description="Carrier" evidence="5">
    <location>
        <begin position="569"/>
        <end position="643"/>
    </location>
</feature>
<keyword evidence="4" id="KW-1133">Transmembrane helix</keyword>
<feature type="transmembrane region" description="Helical" evidence="4">
    <location>
        <begin position="899"/>
        <end position="926"/>
    </location>
</feature>
<evidence type="ECO:0000256" key="4">
    <source>
        <dbReference type="SAM" id="Phobius"/>
    </source>
</evidence>
<keyword evidence="2" id="KW-0597">Phosphoprotein</keyword>
<evidence type="ECO:0000256" key="2">
    <source>
        <dbReference type="ARBA" id="ARBA00022553"/>
    </source>
</evidence>
<dbReference type="InterPro" id="IPR020845">
    <property type="entry name" value="AMP-binding_CS"/>
</dbReference>
<dbReference type="CDD" id="cd05930">
    <property type="entry name" value="A_NRPS"/>
    <property type="match status" value="1"/>
</dbReference>
<feature type="transmembrane region" description="Helical" evidence="4">
    <location>
        <begin position="703"/>
        <end position="729"/>
    </location>
</feature>
<dbReference type="Gene3D" id="1.10.1200.10">
    <property type="entry name" value="ACP-like"/>
    <property type="match status" value="1"/>
</dbReference>
<dbReference type="SUPFAM" id="SSF56801">
    <property type="entry name" value="Acetyl-CoA synthetase-like"/>
    <property type="match status" value="1"/>
</dbReference>
<organism evidence="6 7">
    <name type="scientific">Gordonia defluvii</name>
    <dbReference type="NCBI Taxonomy" id="283718"/>
    <lineage>
        <taxon>Bacteria</taxon>
        <taxon>Bacillati</taxon>
        <taxon>Actinomycetota</taxon>
        <taxon>Actinomycetes</taxon>
        <taxon>Mycobacteriales</taxon>
        <taxon>Gordoniaceae</taxon>
        <taxon>Gordonia</taxon>
    </lineage>
</organism>
<dbReference type="Gene3D" id="2.160.10.10">
    <property type="entry name" value="Hexapeptide repeat proteins"/>
    <property type="match status" value="3"/>
</dbReference>
<keyword evidence="7" id="KW-1185">Reference proteome</keyword>
<dbReference type="NCBIfam" id="TIGR02353">
    <property type="entry name" value="NRPS_term_dom"/>
    <property type="match status" value="1"/>
</dbReference>
<accession>A0ABP6L0A0</accession>
<reference evidence="7" key="1">
    <citation type="journal article" date="2019" name="Int. J. Syst. Evol. Microbiol.">
        <title>The Global Catalogue of Microorganisms (GCM) 10K type strain sequencing project: providing services to taxonomists for standard genome sequencing and annotation.</title>
        <authorList>
            <consortium name="The Broad Institute Genomics Platform"/>
            <consortium name="The Broad Institute Genome Sequencing Center for Infectious Disease"/>
            <person name="Wu L."/>
            <person name="Ma J."/>
        </authorList>
    </citation>
    <scope>NUCLEOTIDE SEQUENCE [LARGE SCALE GENOMIC DNA]</scope>
    <source>
        <strain evidence="7">JCM 14234</strain>
    </source>
</reference>
<comment type="caution">
    <text evidence="6">The sequence shown here is derived from an EMBL/GenBank/DDBJ whole genome shotgun (WGS) entry which is preliminary data.</text>
</comment>
<gene>
    <name evidence="6" type="ORF">GCM10010528_05760</name>
</gene>
<dbReference type="EMBL" id="BAAAVS010000011">
    <property type="protein sequence ID" value="GAA3026941.1"/>
    <property type="molecule type" value="Genomic_DNA"/>
</dbReference>
<evidence type="ECO:0000256" key="3">
    <source>
        <dbReference type="SAM" id="MobiDB-lite"/>
    </source>
</evidence>
<keyword evidence="4" id="KW-0472">Membrane</keyword>
<dbReference type="PROSITE" id="PS50075">
    <property type="entry name" value="CARRIER"/>
    <property type="match status" value="1"/>
</dbReference>
<dbReference type="SMART" id="SM00823">
    <property type="entry name" value="PKS_PP"/>
    <property type="match status" value="1"/>
</dbReference>
<evidence type="ECO:0000259" key="5">
    <source>
        <dbReference type="PROSITE" id="PS50075"/>
    </source>
</evidence>
<dbReference type="InterPro" id="IPR020806">
    <property type="entry name" value="PKS_PP-bd"/>
</dbReference>
<dbReference type="PANTHER" id="PTHR45527:SF1">
    <property type="entry name" value="FATTY ACID SYNTHASE"/>
    <property type="match status" value="1"/>
</dbReference>
<dbReference type="Pfam" id="PF00501">
    <property type="entry name" value="AMP-binding"/>
    <property type="match status" value="1"/>
</dbReference>
<keyword evidence="4" id="KW-0812">Transmembrane</keyword>
<dbReference type="Proteomes" id="UP001501035">
    <property type="component" value="Unassembled WGS sequence"/>
</dbReference>
<dbReference type="InterPro" id="IPR012728">
    <property type="entry name" value="Pls/PosA_C"/>
</dbReference>
<proteinExistence type="predicted"/>
<protein>
    <submittedName>
        <fullName evidence="6">Non-ribosomal peptide synthetase</fullName>
    </submittedName>
</protein>
<dbReference type="SUPFAM" id="SSF51161">
    <property type="entry name" value="Trimeric LpxA-like enzymes"/>
    <property type="match status" value="3"/>
</dbReference>
<dbReference type="PANTHER" id="PTHR45527">
    <property type="entry name" value="NONRIBOSOMAL PEPTIDE SYNTHETASE"/>
    <property type="match status" value="1"/>
</dbReference>
<feature type="transmembrane region" description="Helical" evidence="4">
    <location>
        <begin position="1141"/>
        <end position="1165"/>
    </location>
</feature>
<evidence type="ECO:0000313" key="7">
    <source>
        <dbReference type="Proteomes" id="UP001501035"/>
    </source>
</evidence>
<sequence>MPDDLPVAGVGADPTVDEVYRLGDQAPPPRTLRDIFLASATAFPDAIAIDDGEVPLTYRQVLALVRRSAAVLAGAGIGPGTGSDSERAKSHPGTGSDSERAEFHPGTGSGSERAESHPGARVGIHMTSGTRQLYLAILSTLFAGAAYVPVDVDDPAERANLVFGEAQVDAIITDEGIFQTDDGKLGGLLANRPANITPSPSVSDDAWIIFTSGSTGTPKGVAVTHRSAAAFVDAEAQLFLADDPLGPGDRVLAGLSVAFDASCEEMWLAWRYGACLVPAPRDLVRSGMDLGPWLVRRSVTVISTVPTLAALWPPQALESVRLLIFGGEACPPELAARLANPVGNGNGDEPATPREVWNTYGPTEATVVACAARLDGSTPVRIGHPLHGWDLAVVDEQENEVGWGQTGQLVIGGVGLARYLDQAKDAEKYAPMPSIGWGRAYRSGDLVRLDREGLVFAGRADDQVKVGGRRIELGEIDSALQNLPGVSGGAAAVRTTAAGNQLLVGYLVSTDPDFDVAAAHATLAEQLPAAMVPRLAVVDDLPTRVSGKVDRNALPWPLPGATAADEDAGDLTEHQQWLADGWSSVLGVRVTNADADFFAEGGGSLAAAQLVSILRERYPSVTVGDLYDNPRLGRLAQLLASWSPAERIVERTVKPTPRITGLVQTVASIPLATLTGLQWVTWLAVANNIGAWLRPDIEWLFRVPWWIVVMGIVVFITPLGRMAYAALFVRMLLRGIKSGVYPRGGSVHTRLWCAERLVEASGAANISGAPWMIHFARALGAGIGRDVDLHTLPPVTGLLTVGDGASVEPEVDLAGWWIDGDQVRIGAIVIKPGATVGARSTLFPDTVVGRDAVVEPGSAVRGRVRAGQLWAGSPAVKVGKASHPWPPERPERHTRWAAIYALSALVLAAIPLLSLAAGLAVLGVGIADRARLRDVAIRAAWLVPPATLVSLFTYAAITAILVRLLAIGMNAGYHPVRSRVGWQAWLTERVLDAARTYLFVLYASLLTPVWFRLLGAKVGRNTEISTALVLPKFTTIDDGAFLADDTMVASYELGGGWLHIDQARIGKRAFLGNSGITAPGRKVPKNSLVAVLSATPSKAKSGSSWLGSPPVRLRRVTASADSSRTFSPSKRLRIARATIETLRLVPVMVSFGIGVYVLLGAQYLAVHVAPVAAAALSGFLLLVAGAAACCIAAAAKWIVVGRIRVSEHPLWSSFVWRNELSDAFVETVAAPWFANAATGTPILTVWLRLLGARIGRGVWCETYWLPEADLVTLGDGATVQRGCVVQTHLFHDRVMAIDRVELGPGATLGPHCVALPAARIGESATVGPASLVMRGDVVPAHTRWQGNPIVPWQ</sequence>
<evidence type="ECO:0000313" key="6">
    <source>
        <dbReference type="EMBL" id="GAA3026941.1"/>
    </source>
</evidence>
<dbReference type="InterPro" id="IPR036736">
    <property type="entry name" value="ACP-like_sf"/>
</dbReference>